<dbReference type="Gene3D" id="3.40.50.720">
    <property type="entry name" value="NAD(P)-binding Rossmann-like Domain"/>
    <property type="match status" value="1"/>
</dbReference>
<dbReference type="RefSeq" id="WP_264015615.1">
    <property type="nucleotide sequence ID" value="NZ_JACKSJ010000235.1"/>
</dbReference>
<protein>
    <submittedName>
        <fullName evidence="2">NADPH:quinone oxidoreductase family protein</fullName>
    </submittedName>
</protein>
<dbReference type="CDD" id="cd08241">
    <property type="entry name" value="QOR1"/>
    <property type="match status" value="1"/>
</dbReference>
<dbReference type="InterPro" id="IPR013154">
    <property type="entry name" value="ADH-like_N"/>
</dbReference>
<dbReference type="PANTHER" id="PTHR43677">
    <property type="entry name" value="SHORT-CHAIN DEHYDROGENASE/REDUCTASE"/>
    <property type="match status" value="1"/>
</dbReference>
<reference evidence="2" key="2">
    <citation type="journal article" date="2022" name="BMC Genomics">
        <title>Comparative genome analysis of mycobacteria focusing on tRNA and non-coding RNA.</title>
        <authorList>
            <person name="Behra P.R.K."/>
            <person name="Pettersson B.M.F."/>
            <person name="Ramesh M."/>
            <person name="Das S."/>
            <person name="Dasgupta S."/>
            <person name="Kirsebom L.A."/>
        </authorList>
    </citation>
    <scope>NUCLEOTIDE SEQUENCE</scope>
    <source>
        <strain evidence="2">DSM 44615</strain>
    </source>
</reference>
<dbReference type="EMBL" id="JACKSJ010000235">
    <property type="protein sequence ID" value="MCV7173432.1"/>
    <property type="molecule type" value="Genomic_DNA"/>
</dbReference>
<dbReference type="PANTHER" id="PTHR43677:SF4">
    <property type="entry name" value="QUINONE OXIDOREDUCTASE-LIKE PROTEIN 2"/>
    <property type="match status" value="1"/>
</dbReference>
<dbReference type="Proteomes" id="UP001140293">
    <property type="component" value="Unassembled WGS sequence"/>
</dbReference>
<dbReference type="InterPro" id="IPR051397">
    <property type="entry name" value="Zn-ADH-like_protein"/>
</dbReference>
<gene>
    <name evidence="2" type="ORF">H7I41_26265</name>
</gene>
<dbReference type="Pfam" id="PF00107">
    <property type="entry name" value="ADH_zinc_N"/>
    <property type="match status" value="1"/>
</dbReference>
<sequence length="321" mass="33067">MRAAVCPWYGPPEVVRIEQLPAPSPSAGQVRVRVDAAAVNFPDVLLIADDYQLSVAPPFVPGSEFAGTVVECGPQTMEFTVGDRVRGTGMYGAFAEEVAVAADGVERIPDGVDMPAAAAFGVAYRTAYHALRSTARIDAGDPLIVLGAGGGVGLAAVTLGAALGAEVVAVASSAEKLAAAIEHGARHVVDHRAGELRRALRDAVPDGAAAVIDPVGGSLSEPALRSLRRGGRFVTVGFASGEIPRIPLNLVLVKGVQIVGFQFGDVDPGEYARNEGELRALSESGRVAPHIGAVYPLADTASALRRVADGRAVGKVVIDLR</sequence>
<dbReference type="Gene3D" id="3.90.180.10">
    <property type="entry name" value="Medium-chain alcohol dehydrogenases, catalytic domain"/>
    <property type="match status" value="1"/>
</dbReference>
<dbReference type="SUPFAM" id="SSF50129">
    <property type="entry name" value="GroES-like"/>
    <property type="match status" value="1"/>
</dbReference>
<dbReference type="InterPro" id="IPR011032">
    <property type="entry name" value="GroES-like_sf"/>
</dbReference>
<proteinExistence type="predicted"/>
<dbReference type="GO" id="GO:0016491">
    <property type="term" value="F:oxidoreductase activity"/>
    <property type="evidence" value="ECO:0007669"/>
    <property type="project" value="InterPro"/>
</dbReference>
<dbReference type="Pfam" id="PF08240">
    <property type="entry name" value="ADH_N"/>
    <property type="match status" value="1"/>
</dbReference>
<evidence type="ECO:0000259" key="1">
    <source>
        <dbReference type="SMART" id="SM00829"/>
    </source>
</evidence>
<organism evidence="2 3">
    <name type="scientific">[Mycobacterium] manitobense</name>
    <dbReference type="NCBI Taxonomy" id="190147"/>
    <lineage>
        <taxon>Bacteria</taxon>
        <taxon>Bacillati</taxon>
        <taxon>Actinomycetota</taxon>
        <taxon>Actinomycetes</taxon>
        <taxon>Mycobacteriales</taxon>
        <taxon>Mycobacteriaceae</taxon>
        <taxon>Mycolicibacterium</taxon>
    </lineage>
</organism>
<accession>A0A9X3C047</accession>
<keyword evidence="3" id="KW-1185">Reference proteome</keyword>
<dbReference type="InterPro" id="IPR013149">
    <property type="entry name" value="ADH-like_C"/>
</dbReference>
<dbReference type="SMART" id="SM00829">
    <property type="entry name" value="PKS_ER"/>
    <property type="match status" value="1"/>
</dbReference>
<comment type="caution">
    <text evidence="2">The sequence shown here is derived from an EMBL/GenBank/DDBJ whole genome shotgun (WGS) entry which is preliminary data.</text>
</comment>
<feature type="domain" description="Enoyl reductase (ER)" evidence="1">
    <location>
        <begin position="10"/>
        <end position="318"/>
    </location>
</feature>
<dbReference type="InterPro" id="IPR036291">
    <property type="entry name" value="NAD(P)-bd_dom_sf"/>
</dbReference>
<evidence type="ECO:0000313" key="2">
    <source>
        <dbReference type="EMBL" id="MCV7173432.1"/>
    </source>
</evidence>
<dbReference type="SUPFAM" id="SSF51735">
    <property type="entry name" value="NAD(P)-binding Rossmann-fold domains"/>
    <property type="match status" value="1"/>
</dbReference>
<evidence type="ECO:0000313" key="3">
    <source>
        <dbReference type="Proteomes" id="UP001140293"/>
    </source>
</evidence>
<dbReference type="AlphaFoldDB" id="A0A9X3C047"/>
<name>A0A9X3C047_9MYCO</name>
<dbReference type="InterPro" id="IPR020843">
    <property type="entry name" value="ER"/>
</dbReference>
<reference evidence="2" key="1">
    <citation type="submission" date="2020-07" db="EMBL/GenBank/DDBJ databases">
        <authorList>
            <person name="Pettersson B.M.F."/>
            <person name="Behra P.R.K."/>
            <person name="Ramesh M."/>
            <person name="Das S."/>
            <person name="Dasgupta S."/>
            <person name="Kirsebom L.A."/>
        </authorList>
    </citation>
    <scope>NUCLEOTIDE SEQUENCE</scope>
    <source>
        <strain evidence="2">DSM 44615</strain>
    </source>
</reference>